<keyword evidence="5" id="KW-0460">Magnesium</keyword>
<evidence type="ECO:0000313" key="8">
    <source>
        <dbReference type="Proteomes" id="UP000056322"/>
    </source>
</evidence>
<reference evidence="8" key="1">
    <citation type="submission" date="2014-12" db="EMBL/GenBank/DDBJ databases">
        <authorList>
            <person name="Salcher M.M."/>
        </authorList>
    </citation>
    <scope>NUCLEOTIDE SEQUENCE [LARGE SCALE GENOMIC DNA]</scope>
    <source>
        <strain evidence="8">MMS-10A-171</strain>
    </source>
</reference>
<keyword evidence="3 6" id="KW-0808">Transferase</keyword>
<evidence type="ECO:0000256" key="3">
    <source>
        <dbReference type="ARBA" id="ARBA00022679"/>
    </source>
</evidence>
<dbReference type="AlphaFoldDB" id="A0A0B7IXZ0"/>
<dbReference type="Gene3D" id="1.10.600.10">
    <property type="entry name" value="Farnesyl Diphosphate Synthase"/>
    <property type="match status" value="1"/>
</dbReference>
<dbReference type="Proteomes" id="UP000056322">
    <property type="component" value="Chromosome 1"/>
</dbReference>
<dbReference type="PROSITE" id="PS00723">
    <property type="entry name" value="POLYPRENYL_SYNTHASE_1"/>
    <property type="match status" value="1"/>
</dbReference>
<dbReference type="SUPFAM" id="SSF48576">
    <property type="entry name" value="Terpenoid synthases"/>
    <property type="match status" value="1"/>
</dbReference>
<evidence type="ECO:0000256" key="6">
    <source>
        <dbReference type="RuleBase" id="RU004466"/>
    </source>
</evidence>
<accession>A0A0B7IXZ0</accession>
<dbReference type="SFLD" id="SFLDS00005">
    <property type="entry name" value="Isoprenoid_Synthase_Type_I"/>
    <property type="match status" value="1"/>
</dbReference>
<proteinExistence type="inferred from homology"/>
<evidence type="ECO:0000256" key="1">
    <source>
        <dbReference type="ARBA" id="ARBA00001946"/>
    </source>
</evidence>
<evidence type="ECO:0000256" key="5">
    <source>
        <dbReference type="ARBA" id="ARBA00022842"/>
    </source>
</evidence>
<evidence type="ECO:0000256" key="4">
    <source>
        <dbReference type="ARBA" id="ARBA00022723"/>
    </source>
</evidence>
<dbReference type="KEGG" id="mbac:BN1209_0338"/>
<dbReference type="PANTHER" id="PTHR12001">
    <property type="entry name" value="GERANYLGERANYL PYROPHOSPHATE SYNTHASE"/>
    <property type="match status" value="1"/>
</dbReference>
<sequence>MSAQALVNLPNELQSSQISLDMLLSELDDFTSKHLSSASDSNQRHVNAAEYAAKYHLATPGHKVRARLCLAACLDLNIQYNDMLIISAVSELLHNASLIHDDIQDMDETRRGVETVWKKFGVSVAICAGDLLLSSAYGVLAGISDVKKLQQLISLIAKRTTSVIKGQCDDIEYKNKPINSIETYKNIAQAKSGALLGLPIELALTLSGQTEYLRLAQQATSAFAVGYQVVDDLDDITKDAPQNGRSKSLNIVFVLADAHSSDPVADATRLAEQSLSEAVRLAEQLPHSLGTLLISLAQQLQGQIKHDIGS</sequence>
<name>A0A0B7IXZ0_9PROT</name>
<dbReference type="InterPro" id="IPR000092">
    <property type="entry name" value="Polyprenyl_synt"/>
</dbReference>
<comment type="cofactor">
    <cofactor evidence="1">
        <name>Mg(2+)</name>
        <dbReference type="ChEBI" id="CHEBI:18420"/>
    </cofactor>
</comment>
<comment type="similarity">
    <text evidence="2 6">Belongs to the FPP/GGPP synthase family.</text>
</comment>
<dbReference type="EMBL" id="LN794158">
    <property type="protein sequence ID" value="CEN55390.1"/>
    <property type="molecule type" value="Genomic_DNA"/>
</dbReference>
<dbReference type="GO" id="GO:0046872">
    <property type="term" value="F:metal ion binding"/>
    <property type="evidence" value="ECO:0007669"/>
    <property type="project" value="UniProtKB-KW"/>
</dbReference>
<dbReference type="PANTHER" id="PTHR12001:SF85">
    <property type="entry name" value="SHORT CHAIN ISOPRENYL DIPHOSPHATE SYNTHASE"/>
    <property type="match status" value="1"/>
</dbReference>
<dbReference type="RefSeq" id="WP_052661070.1">
    <property type="nucleotide sequence ID" value="NZ_LN794158.1"/>
</dbReference>
<keyword evidence="8" id="KW-1185">Reference proteome</keyword>
<evidence type="ECO:0000256" key="2">
    <source>
        <dbReference type="ARBA" id="ARBA00006706"/>
    </source>
</evidence>
<gene>
    <name evidence="7" type="ORF">BN1209_0338</name>
</gene>
<evidence type="ECO:0000313" key="7">
    <source>
        <dbReference type="EMBL" id="CEN55390.1"/>
    </source>
</evidence>
<dbReference type="OrthoDB" id="9805316at2"/>
<keyword evidence="4" id="KW-0479">Metal-binding</keyword>
<dbReference type="InterPro" id="IPR008949">
    <property type="entry name" value="Isoprenoid_synthase_dom_sf"/>
</dbReference>
<dbReference type="HOGENOM" id="CLU_014015_0_2_4"/>
<dbReference type="Pfam" id="PF00348">
    <property type="entry name" value="polyprenyl_synt"/>
    <property type="match status" value="1"/>
</dbReference>
<protein>
    <submittedName>
        <fullName evidence="7">Octaprenyl-diphosphate synthase</fullName>
    </submittedName>
</protein>
<dbReference type="InterPro" id="IPR033749">
    <property type="entry name" value="Polyprenyl_synt_CS"/>
</dbReference>
<organism evidence="7 8">
    <name type="scientific">Candidatus Methylopumilus turicensis</name>
    <dbReference type="NCBI Taxonomy" id="1581680"/>
    <lineage>
        <taxon>Bacteria</taxon>
        <taxon>Pseudomonadati</taxon>
        <taxon>Pseudomonadota</taxon>
        <taxon>Betaproteobacteria</taxon>
        <taxon>Nitrosomonadales</taxon>
        <taxon>Methylophilaceae</taxon>
        <taxon>Candidatus Methylopumilus</taxon>
    </lineage>
</organism>
<dbReference type="STRING" id="1581680.BN1209_0338"/>
<dbReference type="GO" id="GO:0004659">
    <property type="term" value="F:prenyltransferase activity"/>
    <property type="evidence" value="ECO:0007669"/>
    <property type="project" value="InterPro"/>
</dbReference>
<dbReference type="GO" id="GO:0008299">
    <property type="term" value="P:isoprenoid biosynthetic process"/>
    <property type="evidence" value="ECO:0007669"/>
    <property type="project" value="InterPro"/>
</dbReference>